<dbReference type="PANTHER" id="PTHR10663">
    <property type="entry name" value="GUANYL-NUCLEOTIDE EXCHANGE FACTOR"/>
    <property type="match status" value="1"/>
</dbReference>
<evidence type="ECO:0000256" key="3">
    <source>
        <dbReference type="ARBA" id="ARBA00022490"/>
    </source>
</evidence>
<dbReference type="Proteomes" id="UP000887458">
    <property type="component" value="Unassembled WGS sequence"/>
</dbReference>
<evidence type="ECO:0000256" key="5">
    <source>
        <dbReference type="ARBA" id="ARBA00023054"/>
    </source>
</evidence>
<reference evidence="9 10" key="2">
    <citation type="journal article" date="2022" name="Mol. Biol. Evol.">
        <title>Comparative Genomics Reveals Insights into the Divergent Evolution of Astigmatic Mites and Household Pest Adaptations.</title>
        <authorList>
            <person name="Xiong Q."/>
            <person name="Wan A.T."/>
            <person name="Liu X."/>
            <person name="Fung C.S."/>
            <person name="Xiao X."/>
            <person name="Malainual N."/>
            <person name="Hou J."/>
            <person name="Wang L."/>
            <person name="Wang M."/>
            <person name="Yang K.Y."/>
            <person name="Cui Y."/>
            <person name="Leung E.L."/>
            <person name="Nong W."/>
            <person name="Shin S.K."/>
            <person name="Au S.W."/>
            <person name="Jeong K.Y."/>
            <person name="Chew F.T."/>
            <person name="Hui J.H."/>
            <person name="Leung T.F."/>
            <person name="Tungtrongchitr A."/>
            <person name="Zhong N."/>
            <person name="Liu Z."/>
            <person name="Tsui S.K."/>
        </authorList>
    </citation>
    <scope>NUCLEOTIDE SEQUENCE [LARGE SCALE GENOMIC DNA]</scope>
    <source>
        <strain evidence="9">Derp</strain>
    </source>
</reference>
<keyword evidence="10" id="KW-1185">Reference proteome</keyword>
<feature type="compositionally biased region" description="Low complexity" evidence="7">
    <location>
        <begin position="72"/>
        <end position="95"/>
    </location>
</feature>
<dbReference type="Gene3D" id="1.10.1000.11">
    <property type="entry name" value="Arf Nucleotide-binding Site Opener,domain 2"/>
    <property type="match status" value="1"/>
</dbReference>
<feature type="compositionally biased region" description="Low complexity" evidence="7">
    <location>
        <begin position="131"/>
        <end position="143"/>
    </location>
</feature>
<evidence type="ECO:0000256" key="6">
    <source>
        <dbReference type="SAM" id="Coils"/>
    </source>
</evidence>
<feature type="region of interest" description="Disordered" evidence="7">
    <location>
        <begin position="129"/>
        <end position="169"/>
    </location>
</feature>
<dbReference type="InterPro" id="IPR000904">
    <property type="entry name" value="Sec7_dom"/>
</dbReference>
<evidence type="ECO:0000259" key="8">
    <source>
        <dbReference type="PROSITE" id="PS50190"/>
    </source>
</evidence>
<evidence type="ECO:0000256" key="2">
    <source>
        <dbReference type="ARBA" id="ARBA00006248"/>
    </source>
</evidence>
<keyword evidence="3" id="KW-0963">Cytoplasm</keyword>
<dbReference type="PANTHER" id="PTHR10663:SF342">
    <property type="entry name" value="FI21420P1"/>
    <property type="match status" value="1"/>
</dbReference>
<comment type="similarity">
    <text evidence="2">Belongs to the BRAG family.</text>
</comment>
<dbReference type="InterPro" id="IPR011993">
    <property type="entry name" value="PH-like_dom_sf"/>
</dbReference>
<dbReference type="Pfam" id="PF01369">
    <property type="entry name" value="Sec7"/>
    <property type="match status" value="1"/>
</dbReference>
<evidence type="ECO:0000313" key="10">
    <source>
        <dbReference type="Proteomes" id="UP000887458"/>
    </source>
</evidence>
<evidence type="ECO:0000256" key="1">
    <source>
        <dbReference type="ARBA" id="ARBA00004496"/>
    </source>
</evidence>
<organism evidence="9 10">
    <name type="scientific">Dermatophagoides pteronyssinus</name>
    <name type="common">European house dust mite</name>
    <dbReference type="NCBI Taxonomy" id="6956"/>
    <lineage>
        <taxon>Eukaryota</taxon>
        <taxon>Metazoa</taxon>
        <taxon>Ecdysozoa</taxon>
        <taxon>Arthropoda</taxon>
        <taxon>Chelicerata</taxon>
        <taxon>Arachnida</taxon>
        <taxon>Acari</taxon>
        <taxon>Acariformes</taxon>
        <taxon>Sarcoptiformes</taxon>
        <taxon>Astigmata</taxon>
        <taxon>Psoroptidia</taxon>
        <taxon>Analgoidea</taxon>
        <taxon>Pyroglyphidae</taxon>
        <taxon>Dermatophagoidinae</taxon>
        <taxon>Dermatophagoides</taxon>
    </lineage>
</organism>
<feature type="compositionally biased region" description="Low complexity" evidence="7">
    <location>
        <begin position="159"/>
        <end position="169"/>
    </location>
</feature>
<gene>
    <name evidence="9" type="primary">IQSEC1</name>
    <name evidence="9" type="ORF">DERP_006014</name>
</gene>
<feature type="region of interest" description="Disordered" evidence="7">
    <location>
        <begin position="824"/>
        <end position="844"/>
    </location>
</feature>
<keyword evidence="4" id="KW-0597">Phosphoprotein</keyword>
<evidence type="ECO:0000256" key="7">
    <source>
        <dbReference type="SAM" id="MobiDB-lite"/>
    </source>
</evidence>
<feature type="coiled-coil region" evidence="6">
    <location>
        <begin position="172"/>
        <end position="199"/>
    </location>
</feature>
<feature type="region of interest" description="Disordered" evidence="7">
    <location>
        <begin position="1"/>
        <end position="95"/>
    </location>
</feature>
<dbReference type="InterPro" id="IPR023394">
    <property type="entry name" value="Sec7_C_sf"/>
</dbReference>
<sequence>MDQQQQQQQQFEQQQQQQSSSFDLEFNNCSGDSTTSTIIMNEQNDDGCDDNDNDNDKHSLTVDNNNLDDIETTSSSTTTDQDEQQQQQQPNQQSLIIDTLTTTTTTPTITTTTTNQNDQQQSMMMVNPKISSSNQSQQQQQQSKWPPKRLQKQHSYHVTTSSTTNDPSSTIIQRLLDKIENLESDLNRIKQERDQLYSENERLCFHLQMINEADKHQQRQVNLTNQISNTQLVINPNNNNPNHHNDNPNQMMMIRAATTKTNFACSSSSSLSNVRRNSSKIIAINDNDNLNCCHQLNNNNKDNLISKQQQQNYFPNDDDQTILTIAKPILISNDTMDSNNQQQQQQQQFFYQQKSNLSSPTIIGMVNVTTPTTTTTTTNLIRTQRIAGGSQTSLSSNHSQINIGSGCSQNINDNNNKLSTTSTSSSQYELSQQLLDKKVSALERKYGGLCAREAAIKIQRSYRSYRLQKQQARSVAIFLLTRKGVSKQMIGEYLADNNQFNKLVLKAFIAEINLNGLIVDEALRSFQMNFRFPGEAQKIERLVESFADRYKECNPNDVLSRDSIFILAFAIIMLNTDLHKPTNIKHRMTQEQWLSNLKGVFSEGDLSSQFLLGIYKRIKKQELQTGPDHVTQVLKVQSTIVGKDVPNLCLPHRRLVCYCRLYEIRDVNRKEKVGQHQRDVFLFNDLLLITKTTNRSRNNQLAEYQYRSSTSLDGLQVNIFAKGFYAHGIRISRRVDQKCLALFNARNELDQRRFVEDLRESIAEMDEMEQIRITKSSSLVQLNDFMLTTTSNNHNTMVPVSPSINGNGNDGQYNNCNRKQSISISSSSNLHSSNDNLGNLTTTSGTSICGTITDNDNNDYHHESSIGSNGHSLIQQQQQQHYYHHS</sequence>
<feature type="compositionally biased region" description="Low complexity" evidence="7">
    <location>
        <begin position="1"/>
        <end position="18"/>
    </location>
</feature>
<accession>A0ABQ8JS23</accession>
<dbReference type="Pfam" id="PF16453">
    <property type="entry name" value="IQ_SEC7_PH"/>
    <property type="match status" value="1"/>
</dbReference>
<dbReference type="Gene3D" id="2.30.29.30">
    <property type="entry name" value="Pleckstrin-homology domain (PH domain)/Phosphotyrosine-binding domain (PTB)"/>
    <property type="match status" value="1"/>
</dbReference>
<dbReference type="SUPFAM" id="SSF48425">
    <property type="entry name" value="Sec7 domain"/>
    <property type="match status" value="1"/>
</dbReference>
<comment type="caution">
    <text evidence="9">The sequence shown here is derived from an EMBL/GenBank/DDBJ whole genome shotgun (WGS) entry which is preliminary data.</text>
</comment>
<dbReference type="Gene3D" id="1.10.220.20">
    <property type="match status" value="1"/>
</dbReference>
<protein>
    <submittedName>
        <fullName evidence="9">IQ motif and S7 domain-containing protein 1</fullName>
    </submittedName>
</protein>
<reference evidence="9 10" key="1">
    <citation type="journal article" date="2018" name="J. Allergy Clin. Immunol.">
        <title>High-quality assembly of Dermatophagoides pteronyssinus genome and transcriptome reveals a wide range of novel allergens.</title>
        <authorList>
            <person name="Liu X.Y."/>
            <person name="Yang K.Y."/>
            <person name="Wang M.Q."/>
            <person name="Kwok J.S."/>
            <person name="Zeng X."/>
            <person name="Yang Z."/>
            <person name="Xiao X.J."/>
            <person name="Lau C.P."/>
            <person name="Li Y."/>
            <person name="Huang Z.M."/>
            <person name="Ba J.G."/>
            <person name="Yim A.K."/>
            <person name="Ouyang C.Y."/>
            <person name="Ngai S.M."/>
            <person name="Chan T.F."/>
            <person name="Leung E.L."/>
            <person name="Liu L."/>
            <person name="Liu Z.G."/>
            <person name="Tsui S.K."/>
        </authorList>
    </citation>
    <scope>NUCLEOTIDE SEQUENCE [LARGE SCALE GENOMIC DNA]</scope>
    <source>
        <strain evidence="9">Derp</strain>
    </source>
</reference>
<comment type="subcellular location">
    <subcellularLocation>
        <location evidence="1">Cytoplasm</location>
    </subcellularLocation>
</comment>
<dbReference type="CDD" id="cd00171">
    <property type="entry name" value="Sec7"/>
    <property type="match status" value="1"/>
</dbReference>
<feature type="domain" description="SEC7" evidence="8">
    <location>
        <begin position="453"/>
        <end position="621"/>
    </location>
</feature>
<feature type="compositionally biased region" description="Acidic residues" evidence="7">
    <location>
        <begin position="43"/>
        <end position="53"/>
    </location>
</feature>
<dbReference type="SMART" id="SM00222">
    <property type="entry name" value="Sec7"/>
    <property type="match status" value="1"/>
</dbReference>
<dbReference type="InterPro" id="IPR035999">
    <property type="entry name" value="Sec7_dom_sf"/>
</dbReference>
<dbReference type="SUPFAM" id="SSF50729">
    <property type="entry name" value="PH domain-like"/>
    <property type="match status" value="1"/>
</dbReference>
<feature type="compositionally biased region" description="Polar residues" evidence="7">
    <location>
        <begin position="19"/>
        <end position="42"/>
    </location>
</feature>
<dbReference type="InterPro" id="IPR033742">
    <property type="entry name" value="IQSEC_PH"/>
</dbReference>
<keyword evidence="5 6" id="KW-0175">Coiled coil</keyword>
<feature type="compositionally biased region" description="Basic residues" evidence="7">
    <location>
        <begin position="146"/>
        <end position="155"/>
    </location>
</feature>
<name>A0ABQ8JS23_DERPT</name>
<evidence type="ECO:0000256" key="4">
    <source>
        <dbReference type="ARBA" id="ARBA00022553"/>
    </source>
</evidence>
<dbReference type="PROSITE" id="PS50190">
    <property type="entry name" value="SEC7"/>
    <property type="match status" value="1"/>
</dbReference>
<dbReference type="EMBL" id="NJHN03000018">
    <property type="protein sequence ID" value="KAH9425406.1"/>
    <property type="molecule type" value="Genomic_DNA"/>
</dbReference>
<evidence type="ECO:0000313" key="9">
    <source>
        <dbReference type="EMBL" id="KAH9425406.1"/>
    </source>
</evidence>
<proteinExistence type="inferred from homology"/>